<dbReference type="Pfam" id="PF13409">
    <property type="entry name" value="GST_N_2"/>
    <property type="match status" value="1"/>
</dbReference>
<evidence type="ECO:0000313" key="2">
    <source>
        <dbReference type="EMBL" id="RKR06834.1"/>
    </source>
</evidence>
<keyword evidence="3" id="KW-1185">Reference proteome</keyword>
<evidence type="ECO:0000259" key="1">
    <source>
        <dbReference type="PROSITE" id="PS50404"/>
    </source>
</evidence>
<sequence>MARILYDLCGADQRLRFSPFCWRAHMALRHKGLDYEARPWLFTDKDEIAFSVEGDGSKATVPVLVDDDDRVINDSFEILRYLDHAYPDTPLLDQDRAESRARFIKYWSETQVAPAIFRIIILDIFRNLDERDQPYFRESREQRFGVTLEEFHNPDQGREMLDRALTPLRSHLQELPFLDGQTAGGADYIAFGIFMTARVMRGEPLLSGEDVVGQWQDRLLDEFHGFARSATTVRELQAN</sequence>
<name>A0A420WZX2_9GAMM</name>
<dbReference type="PANTHER" id="PTHR42673">
    <property type="entry name" value="MALEYLACETOACETATE ISOMERASE"/>
    <property type="match status" value="1"/>
</dbReference>
<dbReference type="AlphaFoldDB" id="A0A420WZX2"/>
<organism evidence="2 3">
    <name type="scientific">Kushneria sinocarnis</name>
    <dbReference type="NCBI Taxonomy" id="595502"/>
    <lineage>
        <taxon>Bacteria</taxon>
        <taxon>Pseudomonadati</taxon>
        <taxon>Pseudomonadota</taxon>
        <taxon>Gammaproteobacteria</taxon>
        <taxon>Oceanospirillales</taxon>
        <taxon>Halomonadaceae</taxon>
        <taxon>Kushneria</taxon>
    </lineage>
</organism>
<protein>
    <submittedName>
        <fullName evidence="2">Glutathione S-transferase</fullName>
    </submittedName>
</protein>
<keyword evidence="2" id="KW-0808">Transferase</keyword>
<dbReference type="Gene3D" id="1.20.1050.10">
    <property type="match status" value="1"/>
</dbReference>
<dbReference type="GO" id="GO:0006559">
    <property type="term" value="P:L-phenylalanine catabolic process"/>
    <property type="evidence" value="ECO:0007669"/>
    <property type="project" value="TreeGrafter"/>
</dbReference>
<dbReference type="GO" id="GO:0006749">
    <property type="term" value="P:glutathione metabolic process"/>
    <property type="evidence" value="ECO:0007669"/>
    <property type="project" value="TreeGrafter"/>
</dbReference>
<dbReference type="InterPro" id="IPR054416">
    <property type="entry name" value="GST_UstS-like_C"/>
</dbReference>
<proteinExistence type="predicted"/>
<dbReference type="Gene3D" id="3.40.30.10">
    <property type="entry name" value="Glutaredoxin"/>
    <property type="match status" value="1"/>
</dbReference>
<dbReference type="GO" id="GO:0016034">
    <property type="term" value="F:maleylacetoacetate isomerase activity"/>
    <property type="evidence" value="ECO:0007669"/>
    <property type="project" value="TreeGrafter"/>
</dbReference>
<dbReference type="InterPro" id="IPR036249">
    <property type="entry name" value="Thioredoxin-like_sf"/>
</dbReference>
<dbReference type="SUPFAM" id="SSF47616">
    <property type="entry name" value="GST C-terminal domain-like"/>
    <property type="match status" value="1"/>
</dbReference>
<dbReference type="GO" id="GO:0004364">
    <property type="term" value="F:glutathione transferase activity"/>
    <property type="evidence" value="ECO:0007669"/>
    <property type="project" value="TreeGrafter"/>
</dbReference>
<comment type="caution">
    <text evidence="2">The sequence shown here is derived from an EMBL/GenBank/DDBJ whole genome shotgun (WGS) entry which is preliminary data.</text>
</comment>
<reference evidence="2 3" key="1">
    <citation type="submission" date="2018-10" db="EMBL/GenBank/DDBJ databases">
        <title>Genomic Encyclopedia of Type Strains, Phase IV (KMG-IV): sequencing the most valuable type-strain genomes for metagenomic binning, comparative biology and taxonomic classification.</title>
        <authorList>
            <person name="Goeker M."/>
        </authorList>
    </citation>
    <scope>NUCLEOTIDE SEQUENCE [LARGE SCALE GENOMIC DNA]</scope>
    <source>
        <strain evidence="2 3">DSM 23229</strain>
    </source>
</reference>
<dbReference type="CDD" id="cd03038">
    <property type="entry name" value="GST_N_etherase_LigE"/>
    <property type="match status" value="1"/>
</dbReference>
<dbReference type="EMBL" id="RBIN01000002">
    <property type="protein sequence ID" value="RKR06834.1"/>
    <property type="molecule type" value="Genomic_DNA"/>
</dbReference>
<dbReference type="InterPro" id="IPR004045">
    <property type="entry name" value="Glutathione_S-Trfase_N"/>
</dbReference>
<feature type="domain" description="GST N-terminal" evidence="1">
    <location>
        <begin position="8"/>
        <end position="90"/>
    </location>
</feature>
<dbReference type="InterPro" id="IPR036282">
    <property type="entry name" value="Glutathione-S-Trfase_C_sf"/>
</dbReference>
<gene>
    <name evidence="2" type="ORF">C7446_0833</name>
</gene>
<dbReference type="RefSeq" id="WP_121171537.1">
    <property type="nucleotide sequence ID" value="NZ_RBIN01000002.1"/>
</dbReference>
<evidence type="ECO:0000313" key="3">
    <source>
        <dbReference type="Proteomes" id="UP000281975"/>
    </source>
</evidence>
<dbReference type="Proteomes" id="UP000281975">
    <property type="component" value="Unassembled WGS sequence"/>
</dbReference>
<accession>A0A420WZX2</accession>
<dbReference type="PROSITE" id="PS50404">
    <property type="entry name" value="GST_NTER"/>
    <property type="match status" value="1"/>
</dbReference>
<dbReference type="OrthoDB" id="9782992at2"/>
<dbReference type="SUPFAM" id="SSF52833">
    <property type="entry name" value="Thioredoxin-like"/>
    <property type="match status" value="1"/>
</dbReference>
<dbReference type="Pfam" id="PF22041">
    <property type="entry name" value="GST_C_7"/>
    <property type="match status" value="1"/>
</dbReference>
<dbReference type="PANTHER" id="PTHR42673:SF4">
    <property type="entry name" value="MALEYLACETOACETATE ISOMERASE"/>
    <property type="match status" value="1"/>
</dbReference>